<reference evidence="1 2" key="1">
    <citation type="journal article" date="2015" name="Nature">
        <title>rRNA introns, odd ribosomes, and small enigmatic genomes across a large radiation of phyla.</title>
        <authorList>
            <person name="Brown C.T."/>
            <person name="Hug L.A."/>
            <person name="Thomas B.C."/>
            <person name="Sharon I."/>
            <person name="Castelle C.J."/>
            <person name="Singh A."/>
            <person name="Wilkins M.J."/>
            <person name="Williams K.H."/>
            <person name="Banfield J.F."/>
        </authorList>
    </citation>
    <scope>NUCLEOTIDE SEQUENCE [LARGE SCALE GENOMIC DNA]</scope>
</reference>
<gene>
    <name evidence="1" type="ORF">UU74_C0022G0004</name>
</gene>
<dbReference type="Proteomes" id="UP000033969">
    <property type="component" value="Unassembled WGS sequence"/>
</dbReference>
<protein>
    <submittedName>
        <fullName evidence="1">Uncharacterized protein</fullName>
    </submittedName>
</protein>
<evidence type="ECO:0000313" key="2">
    <source>
        <dbReference type="Proteomes" id="UP000033969"/>
    </source>
</evidence>
<accession>A0A0G0WZ90</accession>
<organism evidence="1 2">
    <name type="scientific">Candidatus Woesebacteria bacterium GW2011_GWA1_41_7</name>
    <dbReference type="NCBI Taxonomy" id="1618556"/>
    <lineage>
        <taxon>Bacteria</taxon>
        <taxon>Candidatus Woeseibacteriota</taxon>
    </lineage>
</organism>
<name>A0A0G0WZ90_9BACT</name>
<dbReference type="AlphaFoldDB" id="A0A0G0WZ90"/>
<comment type="caution">
    <text evidence="1">The sequence shown here is derived from an EMBL/GenBank/DDBJ whole genome shotgun (WGS) entry which is preliminary data.</text>
</comment>
<sequence length="118" mass="13161">MDRGQENKENHRSVTISFGTLISVIGTSDKSRVDVVIDIGEGDWFESARIHKTNEGRMFKGVGTVELKAFGQVLGQLTNNEVIEAARLGWGKHFSKEMQDDLEQLAQKGSREIVLSQK</sequence>
<evidence type="ECO:0000313" key="1">
    <source>
        <dbReference type="EMBL" id="KKS17482.1"/>
    </source>
</evidence>
<proteinExistence type="predicted"/>
<dbReference type="EMBL" id="LCBU01000022">
    <property type="protein sequence ID" value="KKS17482.1"/>
    <property type="molecule type" value="Genomic_DNA"/>
</dbReference>